<dbReference type="EMBL" id="PQXL01000514">
    <property type="protein sequence ID" value="THV45220.1"/>
    <property type="molecule type" value="Genomic_DNA"/>
</dbReference>
<dbReference type="InterPro" id="IPR029052">
    <property type="entry name" value="Metallo-depent_PP-like"/>
</dbReference>
<reference evidence="22 23" key="1">
    <citation type="submission" date="2017-12" db="EMBL/GenBank/DDBJ databases">
        <title>Comparative genomics of Botrytis spp.</title>
        <authorList>
            <person name="Valero-Jimenez C.A."/>
            <person name="Tapia P."/>
            <person name="Veloso J."/>
            <person name="Silva-Moreno E."/>
            <person name="Staats M."/>
            <person name="Valdes J.H."/>
            <person name="Van Kan J.A.L."/>
        </authorList>
    </citation>
    <scope>NUCLEOTIDE SEQUENCE [LARGE SCALE GENOMIC DNA]</scope>
    <source>
        <strain evidence="22 23">MUCL435</strain>
    </source>
</reference>
<organism evidence="22 23">
    <name type="scientific">Botrytis galanthina</name>
    <dbReference type="NCBI Taxonomy" id="278940"/>
    <lineage>
        <taxon>Eukaryota</taxon>
        <taxon>Fungi</taxon>
        <taxon>Dikarya</taxon>
        <taxon>Ascomycota</taxon>
        <taxon>Pezizomycotina</taxon>
        <taxon>Leotiomycetes</taxon>
        <taxon>Helotiales</taxon>
        <taxon>Sclerotiniaceae</taxon>
        <taxon>Botrytis</taxon>
    </lineage>
</organism>
<dbReference type="Gene3D" id="3.60.21.10">
    <property type="match status" value="1"/>
</dbReference>
<evidence type="ECO:0000256" key="14">
    <source>
        <dbReference type="ARBA" id="ARBA00023242"/>
    </source>
</evidence>
<comment type="function">
    <text evidence="17">Core component of the MRN complex, which plays a central role in double-strand break (DSB) repair, DNA recombination, maintenance of telomere integrity and meiosis. The MRN complex is involved in the repair of DNA double-strand breaks (DSBs) via homologous recombination (HR), an error-free mechanism which primarily occurs during S and G2 phases. The complex (1) mediates the end resection of damaged DNA, which generates proper single-stranded DNA, a key initial steps in HR, and is (2) required for the recruitment of other repair factors and efficient activation of ATM and ATR upon DNA damage. Within the MRN complex, MRE11 possesses both single-strand endonuclease activity and double-strand-specific 3'-5' exonuclease activity. MRE11 first endonucleolytically cleaves the 5' strand at DNA DSB ends to prevent non-homologous end joining (NHEJ) and licence HR. It then generates a single-stranded DNA gap via 3' to 5' exonucleolytic degradation, which is required for single-strand invasion and recombination.</text>
</comment>
<evidence type="ECO:0000256" key="12">
    <source>
        <dbReference type="ARBA" id="ARBA00023204"/>
    </source>
</evidence>
<dbReference type="GO" id="GO:0007095">
    <property type="term" value="P:mitotic G2 DNA damage checkpoint signaling"/>
    <property type="evidence" value="ECO:0007669"/>
    <property type="project" value="TreeGrafter"/>
</dbReference>
<evidence type="ECO:0000256" key="8">
    <source>
        <dbReference type="ARBA" id="ARBA00022759"/>
    </source>
</evidence>
<sequence length="763" mass="85022">MPTFTAADTIRILIATDSHVGYAENDAVRKDDSWRSFDEVMRLAKDRDVDMVLLAGDLFHYSQPSRKAMYQVMRSLRMNCLGEKPCELELLSDANDIFDGSFNHVNYEDPDINVAIPVFSIHGNHDDPAGDGNYCALDLLQASGLVNYFGRTPEADRIQIKPVLLQKGQTKLALYGMSNVRDERLYRTFRDGHVKWFKPGVQQKDWFNLMAVHQNHHAHTETSYLPENFLPDFLDLVVWGHEHECLIDPTYNPEKSFHVMQPGSSVATSLVPSEAVPKHVAIASITGREFKIEKIRLKSVRPFITKEVVLATDKRTKHLAKVKDNRTKLTKELMTIVDELIDQARAEWISLQDEPEEELDDIPLPLVRLKVEFTPPEGGKFDCENPQRFSSRFINRVANIKDVIQYHRKKAGATRKSATEIDLPEEGTLAQVAGFDDVKVELLVKEFLEKQSLQVLPTTPFGDAVGQFVEKDDRHAMEIFVQKSLKAQVEELIKQANGADNEVGDEDDYLNAAMEKFRAQQEALAARSGSKSKKPAKKLKPKPRPADFDSDLDGEWGEKVEHCETDNGEDNDDDSDDAPPAPPPKRGNNNGNGKNTGGFIISDDDSDDPFAEVVDEEPKAATTTTTTTTTKKPPAKRAPAKKTVAPKKTPAKPATTSRSRKKFPEPEPSDDEDEDVEMEEAPAPTPAAKPKSQPKRAAAARGRQTQTQLTFSQPSQVTGRGGGGAGRKKQVVELSADEISEDDDEDDAFQPMSAVSSGRARRR</sequence>
<keyword evidence="10 17" id="KW-0378">Hydrolase</keyword>
<dbReference type="FunFam" id="3.60.21.10:FF:000011">
    <property type="entry name" value="Double-strand break repair protein"/>
    <property type="match status" value="1"/>
</dbReference>
<evidence type="ECO:0000256" key="20">
    <source>
        <dbReference type="SAM" id="MobiDB-lite"/>
    </source>
</evidence>
<proteinExistence type="inferred from homology"/>
<accession>A0A4S8QKV9</accession>
<comment type="similarity">
    <text evidence="4 17 19">Belongs to the MRE11/RAD32 family.</text>
</comment>
<feature type="compositionally biased region" description="Low complexity" evidence="20">
    <location>
        <begin position="641"/>
        <end position="656"/>
    </location>
</feature>
<dbReference type="GO" id="GO:0000014">
    <property type="term" value="F:single-stranded DNA endodeoxyribonuclease activity"/>
    <property type="evidence" value="ECO:0007669"/>
    <property type="project" value="TreeGrafter"/>
</dbReference>
<feature type="compositionally biased region" description="Acidic residues" evidence="20">
    <location>
        <begin position="566"/>
        <end position="577"/>
    </location>
</feature>
<comment type="subunit">
    <text evidence="16">Component of the MRN complex composed of two heterodimers RAD50 and MRE11 associated with a single NBS1.</text>
</comment>
<evidence type="ECO:0000256" key="6">
    <source>
        <dbReference type="ARBA" id="ARBA00022722"/>
    </source>
</evidence>
<evidence type="ECO:0000256" key="13">
    <source>
        <dbReference type="ARBA" id="ARBA00023211"/>
    </source>
</evidence>
<keyword evidence="5" id="KW-0158">Chromosome</keyword>
<feature type="compositionally biased region" description="Acidic residues" evidence="20">
    <location>
        <begin position="667"/>
        <end position="680"/>
    </location>
</feature>
<keyword evidence="6 17" id="KW-0540">Nuclease</keyword>
<dbReference type="SMART" id="SM01347">
    <property type="entry name" value="Mre11_DNA_bind"/>
    <property type="match status" value="1"/>
</dbReference>
<feature type="active site" description="Proton donor" evidence="18">
    <location>
        <position position="125"/>
    </location>
</feature>
<dbReference type="GO" id="GO:0006303">
    <property type="term" value="P:double-strand break repair via nonhomologous end joining"/>
    <property type="evidence" value="ECO:0007669"/>
    <property type="project" value="TreeGrafter"/>
</dbReference>
<dbReference type="CDD" id="cd00840">
    <property type="entry name" value="MPP_Mre11_N"/>
    <property type="match status" value="1"/>
</dbReference>
<evidence type="ECO:0000256" key="5">
    <source>
        <dbReference type="ARBA" id="ARBA00022454"/>
    </source>
</evidence>
<dbReference type="GO" id="GO:0097552">
    <property type="term" value="P:mitochondrial double-strand break repair via homologous recombination"/>
    <property type="evidence" value="ECO:0007669"/>
    <property type="project" value="TreeGrafter"/>
</dbReference>
<dbReference type="Pfam" id="PF00149">
    <property type="entry name" value="Metallophos"/>
    <property type="match status" value="1"/>
</dbReference>
<feature type="compositionally biased region" description="Low complexity" evidence="20">
    <location>
        <begin position="620"/>
        <end position="632"/>
    </location>
</feature>
<evidence type="ECO:0000256" key="19">
    <source>
        <dbReference type="RuleBase" id="RU003447"/>
    </source>
</evidence>
<dbReference type="InterPro" id="IPR041796">
    <property type="entry name" value="Mre11_N"/>
</dbReference>
<comment type="cofactor">
    <cofactor evidence="1 17">
        <name>Mn(2+)</name>
        <dbReference type="ChEBI" id="CHEBI:29035"/>
    </cofactor>
</comment>
<feature type="compositionally biased region" description="Basic and acidic residues" evidence="20">
    <location>
        <begin position="556"/>
        <end position="565"/>
    </location>
</feature>
<evidence type="ECO:0000256" key="2">
    <source>
        <dbReference type="ARBA" id="ARBA00004123"/>
    </source>
</evidence>
<evidence type="ECO:0000256" key="11">
    <source>
        <dbReference type="ARBA" id="ARBA00022839"/>
    </source>
</evidence>
<dbReference type="AlphaFoldDB" id="A0A4S8QKV9"/>
<feature type="domain" description="Mre11 DNA-binding" evidence="21">
    <location>
        <begin position="290"/>
        <end position="468"/>
    </location>
</feature>
<dbReference type="GO" id="GO:0000723">
    <property type="term" value="P:telomere maintenance"/>
    <property type="evidence" value="ECO:0007669"/>
    <property type="project" value="TreeGrafter"/>
</dbReference>
<comment type="subcellular location">
    <subcellularLocation>
        <location evidence="3">Chromosome</location>
    </subcellularLocation>
    <subcellularLocation>
        <location evidence="2 17">Nucleus</location>
    </subcellularLocation>
</comment>
<evidence type="ECO:0000256" key="18">
    <source>
        <dbReference type="PIRSR" id="PIRSR000882-1"/>
    </source>
</evidence>
<dbReference type="PIRSF" id="PIRSF000882">
    <property type="entry name" value="DSB_repair_MRE11"/>
    <property type="match status" value="1"/>
</dbReference>
<keyword evidence="14 17" id="KW-0539">Nucleus</keyword>
<evidence type="ECO:0000256" key="15">
    <source>
        <dbReference type="ARBA" id="ARBA00023254"/>
    </source>
</evidence>
<dbReference type="InterPro" id="IPR004843">
    <property type="entry name" value="Calcineurin-like_PHP"/>
</dbReference>
<feature type="compositionally biased region" description="Low complexity" evidence="20">
    <location>
        <begin position="686"/>
        <end position="710"/>
    </location>
</feature>
<keyword evidence="8 17" id="KW-0255">Endonuclease</keyword>
<dbReference type="InterPro" id="IPR003701">
    <property type="entry name" value="Mre11"/>
</dbReference>
<feature type="compositionally biased region" description="Acidic residues" evidence="20">
    <location>
        <begin position="735"/>
        <end position="748"/>
    </location>
</feature>
<evidence type="ECO:0000313" key="23">
    <source>
        <dbReference type="Proteomes" id="UP000308671"/>
    </source>
</evidence>
<keyword evidence="9 17" id="KW-0227">DNA damage</keyword>
<dbReference type="NCBIfam" id="TIGR00583">
    <property type="entry name" value="mre11"/>
    <property type="match status" value="1"/>
</dbReference>
<dbReference type="GO" id="GO:0008296">
    <property type="term" value="F:3'-5'-DNA exonuclease activity"/>
    <property type="evidence" value="ECO:0007669"/>
    <property type="project" value="InterPro"/>
</dbReference>
<keyword evidence="15 17" id="KW-0469">Meiosis</keyword>
<keyword evidence="7" id="KW-0479">Metal-binding</keyword>
<feature type="region of interest" description="Disordered" evidence="20">
    <location>
        <begin position="520"/>
        <end position="763"/>
    </location>
</feature>
<comment type="caution">
    <text evidence="22">The sequence shown here is derived from an EMBL/GenBank/DDBJ whole genome shotgun (WGS) entry which is preliminary data.</text>
</comment>
<feature type="compositionally biased region" description="Basic residues" evidence="20">
    <location>
        <begin position="530"/>
        <end position="543"/>
    </location>
</feature>
<evidence type="ECO:0000256" key="9">
    <source>
        <dbReference type="ARBA" id="ARBA00022763"/>
    </source>
</evidence>
<dbReference type="Pfam" id="PF04152">
    <property type="entry name" value="Mre11_DNA_bind"/>
    <property type="match status" value="1"/>
</dbReference>
<dbReference type="InterPro" id="IPR038487">
    <property type="entry name" value="Mre11_capping_dom"/>
</dbReference>
<keyword evidence="23" id="KW-1185">Reference proteome</keyword>
<keyword evidence="11 17" id="KW-0269">Exonuclease</keyword>
<dbReference type="PANTHER" id="PTHR10139">
    <property type="entry name" value="DOUBLE-STRAND BREAK REPAIR PROTEIN MRE11"/>
    <property type="match status" value="1"/>
</dbReference>
<dbReference type="PANTHER" id="PTHR10139:SF1">
    <property type="entry name" value="DOUBLE-STRAND BREAK REPAIR PROTEIN MRE11"/>
    <property type="match status" value="1"/>
</dbReference>
<dbReference type="GO" id="GO:0042138">
    <property type="term" value="P:meiotic DNA double-strand break formation"/>
    <property type="evidence" value="ECO:0007669"/>
    <property type="project" value="TreeGrafter"/>
</dbReference>
<dbReference type="Gene3D" id="3.30.110.110">
    <property type="entry name" value="Mre11, capping domain"/>
    <property type="match status" value="1"/>
</dbReference>
<evidence type="ECO:0000256" key="1">
    <source>
        <dbReference type="ARBA" id="ARBA00001936"/>
    </source>
</evidence>
<evidence type="ECO:0000259" key="21">
    <source>
        <dbReference type="SMART" id="SM01347"/>
    </source>
</evidence>
<keyword evidence="12 17" id="KW-0234">DNA repair</keyword>
<dbReference type="OrthoDB" id="30417at2759"/>
<evidence type="ECO:0000313" key="22">
    <source>
        <dbReference type="EMBL" id="THV45220.1"/>
    </source>
</evidence>
<dbReference type="InterPro" id="IPR007281">
    <property type="entry name" value="Mre11_DNA-bd"/>
</dbReference>
<feature type="compositionally biased region" description="Acidic residues" evidence="20">
    <location>
        <begin position="602"/>
        <end position="615"/>
    </location>
</feature>
<dbReference type="GO" id="GO:0030145">
    <property type="term" value="F:manganese ion binding"/>
    <property type="evidence" value="ECO:0007669"/>
    <property type="project" value="UniProtKB-UniRule"/>
</dbReference>
<evidence type="ECO:0000256" key="17">
    <source>
        <dbReference type="PIRNR" id="PIRNR000882"/>
    </source>
</evidence>
<evidence type="ECO:0000256" key="16">
    <source>
        <dbReference type="ARBA" id="ARBA00064981"/>
    </source>
</evidence>
<dbReference type="GO" id="GO:0000724">
    <property type="term" value="P:double-strand break repair via homologous recombination"/>
    <property type="evidence" value="ECO:0007669"/>
    <property type="project" value="TreeGrafter"/>
</dbReference>
<name>A0A4S8QKV9_9HELO</name>
<feature type="compositionally biased region" description="Low complexity" evidence="20">
    <location>
        <begin position="586"/>
        <end position="601"/>
    </location>
</feature>
<evidence type="ECO:0000256" key="10">
    <source>
        <dbReference type="ARBA" id="ARBA00022801"/>
    </source>
</evidence>
<dbReference type="Proteomes" id="UP000308671">
    <property type="component" value="Unassembled WGS sequence"/>
</dbReference>
<dbReference type="GO" id="GO:0035861">
    <property type="term" value="C:site of double-strand break"/>
    <property type="evidence" value="ECO:0007669"/>
    <property type="project" value="TreeGrafter"/>
</dbReference>
<keyword evidence="13 17" id="KW-0464">Manganese</keyword>
<dbReference type="GO" id="GO:0030870">
    <property type="term" value="C:Mre11 complex"/>
    <property type="evidence" value="ECO:0007669"/>
    <property type="project" value="UniProtKB-UniRule"/>
</dbReference>
<dbReference type="GO" id="GO:0031573">
    <property type="term" value="P:mitotic intra-S DNA damage checkpoint signaling"/>
    <property type="evidence" value="ECO:0007669"/>
    <property type="project" value="TreeGrafter"/>
</dbReference>
<dbReference type="SUPFAM" id="SSF56300">
    <property type="entry name" value="Metallo-dependent phosphatases"/>
    <property type="match status" value="1"/>
</dbReference>
<evidence type="ECO:0000256" key="7">
    <source>
        <dbReference type="ARBA" id="ARBA00022723"/>
    </source>
</evidence>
<evidence type="ECO:0000256" key="4">
    <source>
        <dbReference type="ARBA" id="ARBA00009028"/>
    </source>
</evidence>
<protein>
    <recommendedName>
        <fullName evidence="17">Double-strand break repair protein</fullName>
    </recommendedName>
</protein>
<gene>
    <name evidence="22" type="ORF">BGAL_0515g00040</name>
</gene>
<evidence type="ECO:0000256" key="3">
    <source>
        <dbReference type="ARBA" id="ARBA00004286"/>
    </source>
</evidence>